<keyword evidence="4" id="KW-1185">Reference proteome</keyword>
<dbReference type="Proteomes" id="UP000199051">
    <property type="component" value="Unassembled WGS sequence"/>
</dbReference>
<dbReference type="InterPro" id="IPR030678">
    <property type="entry name" value="Peptide/Ni-bd"/>
</dbReference>
<organism evidence="3 4">
    <name type="scientific">Actinokineospora terrae</name>
    <dbReference type="NCBI Taxonomy" id="155974"/>
    <lineage>
        <taxon>Bacteria</taxon>
        <taxon>Bacillati</taxon>
        <taxon>Actinomycetota</taxon>
        <taxon>Actinomycetes</taxon>
        <taxon>Pseudonocardiales</taxon>
        <taxon>Pseudonocardiaceae</taxon>
        <taxon>Actinokineospora</taxon>
    </lineage>
</organism>
<evidence type="ECO:0000259" key="2">
    <source>
        <dbReference type="Pfam" id="PF00496"/>
    </source>
</evidence>
<dbReference type="Gene3D" id="3.40.190.10">
    <property type="entry name" value="Periplasmic binding protein-like II"/>
    <property type="match status" value="1"/>
</dbReference>
<dbReference type="CDD" id="cd00995">
    <property type="entry name" value="PBP2_NikA_DppA_OppA_like"/>
    <property type="match status" value="1"/>
</dbReference>
<dbReference type="GO" id="GO:0043190">
    <property type="term" value="C:ATP-binding cassette (ABC) transporter complex"/>
    <property type="evidence" value="ECO:0007669"/>
    <property type="project" value="InterPro"/>
</dbReference>
<dbReference type="PROSITE" id="PS51257">
    <property type="entry name" value="PROKAR_LIPOPROTEIN"/>
    <property type="match status" value="1"/>
</dbReference>
<dbReference type="Pfam" id="PF00496">
    <property type="entry name" value="SBP_bac_5"/>
    <property type="match status" value="1"/>
</dbReference>
<reference evidence="4" key="1">
    <citation type="submission" date="2016-10" db="EMBL/GenBank/DDBJ databases">
        <authorList>
            <person name="Varghese N."/>
            <person name="Submissions S."/>
        </authorList>
    </citation>
    <scope>NUCLEOTIDE SEQUENCE [LARGE SCALE GENOMIC DNA]</scope>
    <source>
        <strain evidence="4">DSM 44260</strain>
    </source>
</reference>
<feature type="domain" description="Solute-binding protein family 5" evidence="2">
    <location>
        <begin position="96"/>
        <end position="479"/>
    </location>
</feature>
<dbReference type="SUPFAM" id="SSF53850">
    <property type="entry name" value="Periplasmic binding protein-like II"/>
    <property type="match status" value="1"/>
</dbReference>
<proteinExistence type="predicted"/>
<dbReference type="InterPro" id="IPR039424">
    <property type="entry name" value="SBP_5"/>
</dbReference>
<evidence type="ECO:0000256" key="1">
    <source>
        <dbReference type="SAM" id="SignalP"/>
    </source>
</evidence>
<dbReference type="GO" id="GO:1904680">
    <property type="term" value="F:peptide transmembrane transporter activity"/>
    <property type="evidence" value="ECO:0007669"/>
    <property type="project" value="TreeGrafter"/>
</dbReference>
<name>A0A1H9X3K7_9PSEU</name>
<gene>
    <name evidence="3" type="ORF">SAMN04487818_112227</name>
</gene>
<dbReference type="Gene3D" id="3.10.105.10">
    <property type="entry name" value="Dipeptide-binding Protein, Domain 3"/>
    <property type="match status" value="1"/>
</dbReference>
<keyword evidence="1" id="KW-0732">Signal</keyword>
<dbReference type="STRING" id="155974.SAMN04487818_112227"/>
<dbReference type="EMBL" id="FOGI01000012">
    <property type="protein sequence ID" value="SES40621.1"/>
    <property type="molecule type" value="Genomic_DNA"/>
</dbReference>
<dbReference type="InterPro" id="IPR000914">
    <property type="entry name" value="SBP_5_dom"/>
</dbReference>
<dbReference type="RefSeq" id="WP_092784437.1">
    <property type="nucleotide sequence ID" value="NZ_FOGI01000012.1"/>
</dbReference>
<sequence length="558" mass="61068">MRKFPAAVCAATVLSLLLGACTSGGDTAAPSSAAPTTASPRQAAATPVDNDVVISYSETEPANALVPGNTTEVGGISVLGALFRGLVEYDPTTAQPRPAVAESITTTDSKVWSIKLKPNWVFQDGSKVTSRSFVDAWNYTAYSPNLMKSASYMANIEGFKQVNNATPDGKQPADLPPAKQMSGLRVVDDQTFTVTLDAPFSGFDLRLGYAAFYPMPAVFFSDRKAFEAHPVGNGPFRFVSYTKGSNLLVKRFDGYGGARKANIGGIDYRFYTDLDKAYADVLADKLDFLSFTPWSATQGNKIEKDLPQTRRVTYKYLGYQAIAFPMFDKRYASPALRQAISMAIDRPALIKRIFNGGRTPADGLVPPNVRGYIPNQCGELCTYQPEKAKKLFDSVGFQGPITLASNVDSGNQEWVEVVCESIQRTLGHPCEFQPQKTLGEFRAALNNRTITSVYRTAWVAGFPSIENFLNPLFRTNGASNVGQYANPKVDDLLTRADAAPSTQQADALYQEAERIALQDMQTIPIWYQSATAAWSSRLREVKPTLFRELDFFSVTVTK</sequence>
<dbReference type="GO" id="GO:0015833">
    <property type="term" value="P:peptide transport"/>
    <property type="evidence" value="ECO:0007669"/>
    <property type="project" value="TreeGrafter"/>
</dbReference>
<protein>
    <submittedName>
        <fullName evidence="3">Oligopeptide transport system substrate-binding protein</fullName>
    </submittedName>
</protein>
<dbReference type="AlphaFoldDB" id="A0A1H9X3K7"/>
<dbReference type="PANTHER" id="PTHR30290">
    <property type="entry name" value="PERIPLASMIC BINDING COMPONENT OF ABC TRANSPORTER"/>
    <property type="match status" value="1"/>
</dbReference>
<accession>A0A1H9X3K7</accession>
<dbReference type="GO" id="GO:0042597">
    <property type="term" value="C:periplasmic space"/>
    <property type="evidence" value="ECO:0007669"/>
    <property type="project" value="UniProtKB-ARBA"/>
</dbReference>
<evidence type="ECO:0000313" key="3">
    <source>
        <dbReference type="EMBL" id="SES40621.1"/>
    </source>
</evidence>
<dbReference type="PANTHER" id="PTHR30290:SF83">
    <property type="entry name" value="ABC TRANSPORTER SUBSTRATE-BINDING PROTEIN"/>
    <property type="match status" value="1"/>
</dbReference>
<feature type="chain" id="PRO_5039673135" evidence="1">
    <location>
        <begin position="29"/>
        <end position="558"/>
    </location>
</feature>
<evidence type="ECO:0000313" key="4">
    <source>
        <dbReference type="Proteomes" id="UP000199051"/>
    </source>
</evidence>
<dbReference type="PIRSF" id="PIRSF002741">
    <property type="entry name" value="MppA"/>
    <property type="match status" value="1"/>
</dbReference>
<dbReference type="Gene3D" id="3.90.76.10">
    <property type="entry name" value="Dipeptide-binding Protein, Domain 1"/>
    <property type="match status" value="1"/>
</dbReference>
<feature type="signal peptide" evidence="1">
    <location>
        <begin position="1"/>
        <end position="28"/>
    </location>
</feature>